<dbReference type="AlphaFoldDB" id="A0A565CKQ0"/>
<name>A0A565CKQ0_9BRAS</name>
<dbReference type="InterPro" id="IPR004146">
    <property type="entry name" value="DC1"/>
</dbReference>
<protein>
    <recommendedName>
        <fullName evidence="2">DC1 domain-containing protein</fullName>
    </recommendedName>
</protein>
<keyword evidence="4" id="KW-1185">Reference proteome</keyword>
<dbReference type="InterPro" id="IPR046349">
    <property type="entry name" value="C1-like_sf"/>
</dbReference>
<keyword evidence="1" id="KW-0677">Repeat</keyword>
<evidence type="ECO:0000313" key="3">
    <source>
        <dbReference type="EMBL" id="VVB14101.1"/>
    </source>
</evidence>
<sequence>MIKYFCHDHHLKLEKYDSVRDAKKQCQACILRIDSYDFYNCLQCDFILHEVCAGLPRKLAHALHRHPLVLDPSPILDYHSIGCSTFGRDSNGFGYKCSKNDCDDEITIQIDVRCILVHDCFTHKSHEHPLFISTSYSRKGTIYCNGCKDIVRVEYYMQCTICTFSMCYRCATIPHELHYKFDPHPLSLCYGEDAEKTYWCEVCEKEVNPRE</sequence>
<evidence type="ECO:0000256" key="1">
    <source>
        <dbReference type="ARBA" id="ARBA00022737"/>
    </source>
</evidence>
<dbReference type="EMBL" id="CABITT030000008">
    <property type="protein sequence ID" value="VVB14101.1"/>
    <property type="molecule type" value="Genomic_DNA"/>
</dbReference>
<dbReference type="Proteomes" id="UP000489600">
    <property type="component" value="Unassembled WGS sequence"/>
</dbReference>
<organism evidence="3 4">
    <name type="scientific">Arabis nemorensis</name>
    <dbReference type="NCBI Taxonomy" id="586526"/>
    <lineage>
        <taxon>Eukaryota</taxon>
        <taxon>Viridiplantae</taxon>
        <taxon>Streptophyta</taxon>
        <taxon>Embryophyta</taxon>
        <taxon>Tracheophyta</taxon>
        <taxon>Spermatophyta</taxon>
        <taxon>Magnoliopsida</taxon>
        <taxon>eudicotyledons</taxon>
        <taxon>Gunneridae</taxon>
        <taxon>Pentapetalae</taxon>
        <taxon>rosids</taxon>
        <taxon>malvids</taxon>
        <taxon>Brassicales</taxon>
        <taxon>Brassicaceae</taxon>
        <taxon>Arabideae</taxon>
        <taxon>Arabis</taxon>
    </lineage>
</organism>
<dbReference type="PANTHER" id="PTHR32410">
    <property type="entry name" value="CYSTEINE/HISTIDINE-RICH C1 DOMAIN FAMILY PROTEIN"/>
    <property type="match status" value="1"/>
</dbReference>
<proteinExistence type="predicted"/>
<feature type="domain" description="DC1" evidence="2">
    <location>
        <begin position="5"/>
        <end position="53"/>
    </location>
</feature>
<dbReference type="SUPFAM" id="SSF57889">
    <property type="entry name" value="Cysteine-rich domain"/>
    <property type="match status" value="2"/>
</dbReference>
<evidence type="ECO:0000259" key="2">
    <source>
        <dbReference type="Pfam" id="PF03107"/>
    </source>
</evidence>
<dbReference type="OrthoDB" id="1884766at2759"/>
<dbReference type="Pfam" id="PF03107">
    <property type="entry name" value="C1_2"/>
    <property type="match status" value="1"/>
</dbReference>
<comment type="caution">
    <text evidence="3">The sequence shown here is derived from an EMBL/GenBank/DDBJ whole genome shotgun (WGS) entry which is preliminary data.</text>
</comment>
<gene>
    <name evidence="3" type="ORF">ANE_LOCUS24545</name>
</gene>
<accession>A0A565CKQ0</accession>
<dbReference type="InterPro" id="IPR053192">
    <property type="entry name" value="Vacuole_Formation_Reg"/>
</dbReference>
<evidence type="ECO:0000313" key="4">
    <source>
        <dbReference type="Proteomes" id="UP000489600"/>
    </source>
</evidence>
<reference evidence="3" key="1">
    <citation type="submission" date="2019-07" db="EMBL/GenBank/DDBJ databases">
        <authorList>
            <person name="Dittberner H."/>
        </authorList>
    </citation>
    <scope>NUCLEOTIDE SEQUENCE [LARGE SCALE GENOMIC DNA]</scope>
</reference>
<dbReference type="PANTHER" id="PTHR32410:SF168">
    <property type="entry name" value="CYSTEINE_HISTIDINE-RICH C1 DOMAIN FAMILY PROTEIN"/>
    <property type="match status" value="1"/>
</dbReference>